<gene>
    <name evidence="2" type="ORF">DM01DRAFT_316802</name>
</gene>
<organism evidence="2 3">
    <name type="scientific">Hesseltinella vesiculosa</name>
    <dbReference type="NCBI Taxonomy" id="101127"/>
    <lineage>
        <taxon>Eukaryota</taxon>
        <taxon>Fungi</taxon>
        <taxon>Fungi incertae sedis</taxon>
        <taxon>Mucoromycota</taxon>
        <taxon>Mucoromycotina</taxon>
        <taxon>Mucoromycetes</taxon>
        <taxon>Mucorales</taxon>
        <taxon>Cunninghamellaceae</taxon>
        <taxon>Hesseltinella</taxon>
    </lineage>
</organism>
<evidence type="ECO:0000313" key="3">
    <source>
        <dbReference type="Proteomes" id="UP000242146"/>
    </source>
</evidence>
<proteinExistence type="predicted"/>
<dbReference type="OrthoDB" id="2443197at2759"/>
<keyword evidence="3" id="KW-1185">Reference proteome</keyword>
<dbReference type="AlphaFoldDB" id="A0A1X2GGF4"/>
<evidence type="ECO:0000313" key="2">
    <source>
        <dbReference type="EMBL" id="ORX53112.1"/>
    </source>
</evidence>
<sequence>MYMGATPEDVKSFVLSILRGVTGIEDLKQVVKSNKVEQSQVKPGLCGAEGYTEVCSWYIISSPKQFRGAMNRMESKQTEYNFIMTFLHPLLERLLRHCQNIDVMWGEQSLSASKEMDNWKLLDSDRRSNGSSIDCIMTHVPTGMEVAVVEVSGPPAQSQHSHYVGDRTKIAVNLKKIMKKILGTYSNANPAALSKIAPIGLQVYNHDLFVYVLTMSAYGLYAFTKVDSVRLPVKPIKSSRVISQLTMTLWKVAIRMSQMEKLLEQCAVDYDSNDDQSLSDFSSAENSPQRIKKQKAKR</sequence>
<feature type="compositionally biased region" description="Polar residues" evidence="1">
    <location>
        <begin position="275"/>
        <end position="289"/>
    </location>
</feature>
<dbReference type="Proteomes" id="UP000242146">
    <property type="component" value="Unassembled WGS sequence"/>
</dbReference>
<name>A0A1X2GGF4_9FUNG</name>
<feature type="region of interest" description="Disordered" evidence="1">
    <location>
        <begin position="273"/>
        <end position="298"/>
    </location>
</feature>
<reference evidence="2 3" key="1">
    <citation type="submission" date="2016-07" db="EMBL/GenBank/DDBJ databases">
        <title>Pervasive Adenine N6-methylation of Active Genes in Fungi.</title>
        <authorList>
            <consortium name="DOE Joint Genome Institute"/>
            <person name="Mondo S.J."/>
            <person name="Dannebaum R.O."/>
            <person name="Kuo R.C."/>
            <person name="Labutti K."/>
            <person name="Haridas S."/>
            <person name="Kuo A."/>
            <person name="Salamov A."/>
            <person name="Ahrendt S.R."/>
            <person name="Lipzen A."/>
            <person name="Sullivan W."/>
            <person name="Andreopoulos W.B."/>
            <person name="Clum A."/>
            <person name="Lindquist E."/>
            <person name="Daum C."/>
            <person name="Ramamoorthy G.K."/>
            <person name="Gryganskyi A."/>
            <person name="Culley D."/>
            <person name="Magnuson J.K."/>
            <person name="James T.Y."/>
            <person name="O'Malley M.A."/>
            <person name="Stajich J.E."/>
            <person name="Spatafora J.W."/>
            <person name="Visel A."/>
            <person name="Grigoriev I.V."/>
        </authorList>
    </citation>
    <scope>NUCLEOTIDE SEQUENCE [LARGE SCALE GENOMIC DNA]</scope>
    <source>
        <strain evidence="2 3">NRRL 3301</strain>
    </source>
</reference>
<comment type="caution">
    <text evidence="2">The sequence shown here is derived from an EMBL/GenBank/DDBJ whole genome shotgun (WGS) entry which is preliminary data.</text>
</comment>
<evidence type="ECO:0000256" key="1">
    <source>
        <dbReference type="SAM" id="MobiDB-lite"/>
    </source>
</evidence>
<accession>A0A1X2GGF4</accession>
<dbReference type="EMBL" id="MCGT01000016">
    <property type="protein sequence ID" value="ORX53112.1"/>
    <property type="molecule type" value="Genomic_DNA"/>
</dbReference>
<protein>
    <submittedName>
        <fullName evidence="2">Uncharacterized protein</fullName>
    </submittedName>
</protein>